<protein>
    <submittedName>
        <fullName evidence="1">Uncharacterized protein</fullName>
    </submittedName>
</protein>
<proteinExistence type="predicted"/>
<comment type="caution">
    <text evidence="1">The sequence shown here is derived from an EMBL/GenBank/DDBJ whole genome shotgun (WGS) entry which is preliminary data.</text>
</comment>
<evidence type="ECO:0000313" key="1">
    <source>
        <dbReference type="EMBL" id="GAG02475.1"/>
    </source>
</evidence>
<organism evidence="1">
    <name type="scientific">marine sediment metagenome</name>
    <dbReference type="NCBI Taxonomy" id="412755"/>
    <lineage>
        <taxon>unclassified sequences</taxon>
        <taxon>metagenomes</taxon>
        <taxon>ecological metagenomes</taxon>
    </lineage>
</organism>
<sequence>TDFFNLENLNKDFNWRIDKLAYKIELRMLFWALLACSQYSPDNLLNL</sequence>
<feature type="non-terminal residue" evidence="1">
    <location>
        <position position="1"/>
    </location>
</feature>
<name>X0UAD1_9ZZZZ</name>
<dbReference type="AlphaFoldDB" id="X0UAD1"/>
<reference evidence="1" key="1">
    <citation type="journal article" date="2014" name="Front. Microbiol.">
        <title>High frequency of phylogenetically diverse reductive dehalogenase-homologous genes in deep subseafloor sedimentary metagenomes.</title>
        <authorList>
            <person name="Kawai M."/>
            <person name="Futagami T."/>
            <person name="Toyoda A."/>
            <person name="Takaki Y."/>
            <person name="Nishi S."/>
            <person name="Hori S."/>
            <person name="Arai W."/>
            <person name="Tsubouchi T."/>
            <person name="Morono Y."/>
            <person name="Uchiyama I."/>
            <person name="Ito T."/>
            <person name="Fujiyama A."/>
            <person name="Inagaki F."/>
            <person name="Takami H."/>
        </authorList>
    </citation>
    <scope>NUCLEOTIDE SEQUENCE</scope>
    <source>
        <strain evidence="1">Expedition CK06-06</strain>
    </source>
</reference>
<accession>X0UAD1</accession>
<dbReference type="EMBL" id="BARS01023971">
    <property type="protein sequence ID" value="GAG02475.1"/>
    <property type="molecule type" value="Genomic_DNA"/>
</dbReference>
<gene>
    <name evidence="1" type="ORF">S01H1_38114</name>
</gene>